<dbReference type="RefSeq" id="WP_250923483.1">
    <property type="nucleotide sequence ID" value="NZ_JAMQAW010000062.1"/>
</dbReference>
<accession>A0ABT0UX76</accession>
<comment type="caution">
    <text evidence="1">The sequence shown here is derived from an EMBL/GenBank/DDBJ whole genome shotgun (WGS) entry which is preliminary data.</text>
</comment>
<name>A0ABT0UX76_9ACTN</name>
<gene>
    <name evidence="1" type="ORF">NBG84_33725</name>
</gene>
<organism evidence="1 2">
    <name type="scientific">Streptomyces albipurpureus</name>
    <dbReference type="NCBI Taxonomy" id="2897419"/>
    <lineage>
        <taxon>Bacteria</taxon>
        <taxon>Bacillati</taxon>
        <taxon>Actinomycetota</taxon>
        <taxon>Actinomycetes</taxon>
        <taxon>Kitasatosporales</taxon>
        <taxon>Streptomycetaceae</taxon>
        <taxon>Streptomyces</taxon>
    </lineage>
</organism>
<protein>
    <submittedName>
        <fullName evidence="1">Uncharacterized protein</fullName>
    </submittedName>
</protein>
<keyword evidence="2" id="KW-1185">Reference proteome</keyword>
<dbReference type="EMBL" id="JAMQAW010000062">
    <property type="protein sequence ID" value="MCM2393178.1"/>
    <property type="molecule type" value="Genomic_DNA"/>
</dbReference>
<feature type="non-terminal residue" evidence="1">
    <location>
        <position position="95"/>
    </location>
</feature>
<reference evidence="1" key="1">
    <citation type="submission" date="2022-06" db="EMBL/GenBank/DDBJ databases">
        <title>Genome public.</title>
        <authorList>
            <person name="Sun Q."/>
        </authorList>
    </citation>
    <scope>NUCLEOTIDE SEQUENCE</scope>
    <source>
        <strain evidence="1">CWNU-1</strain>
    </source>
</reference>
<proteinExistence type="predicted"/>
<evidence type="ECO:0000313" key="2">
    <source>
        <dbReference type="Proteomes" id="UP001431429"/>
    </source>
</evidence>
<sequence length="95" mass="10148">MVKAPGVIDWAKCNNNPAGHTLPGTVLNRFEFCRWGFNTATKLNGQGQIEGQVKFKETEVGSGSNSERTLSIYLTDLFVSSVGVVGVWVGGCRGG</sequence>
<evidence type="ECO:0000313" key="1">
    <source>
        <dbReference type="EMBL" id="MCM2393178.1"/>
    </source>
</evidence>
<dbReference type="Proteomes" id="UP001431429">
    <property type="component" value="Unassembled WGS sequence"/>
</dbReference>